<dbReference type="AlphaFoldDB" id="A0A9W9GBK0"/>
<comment type="caution">
    <text evidence="1">The sequence shown here is derived from an EMBL/GenBank/DDBJ whole genome shotgun (WGS) entry which is preliminary data.</text>
</comment>
<name>A0A9W9GBK0_9EURO</name>
<reference evidence="1" key="2">
    <citation type="journal article" date="2023" name="IMA Fungus">
        <title>Comparative genomic study of the Penicillium genus elucidates a diverse pangenome and 15 lateral gene transfer events.</title>
        <authorList>
            <person name="Petersen C."/>
            <person name="Sorensen T."/>
            <person name="Nielsen M.R."/>
            <person name="Sondergaard T.E."/>
            <person name="Sorensen J.L."/>
            <person name="Fitzpatrick D.A."/>
            <person name="Frisvad J.C."/>
            <person name="Nielsen K.L."/>
        </authorList>
    </citation>
    <scope>NUCLEOTIDE SEQUENCE</scope>
    <source>
        <strain evidence="1">IBT 30069</strain>
    </source>
</reference>
<keyword evidence="2" id="KW-1185">Reference proteome</keyword>
<gene>
    <name evidence="1" type="ORF">N7456_000127</name>
</gene>
<evidence type="ECO:0000313" key="2">
    <source>
        <dbReference type="Proteomes" id="UP001149165"/>
    </source>
</evidence>
<protein>
    <submittedName>
        <fullName evidence="1">Uncharacterized protein</fullName>
    </submittedName>
</protein>
<organism evidence="1 2">
    <name type="scientific">Penicillium angulare</name>
    <dbReference type="NCBI Taxonomy" id="116970"/>
    <lineage>
        <taxon>Eukaryota</taxon>
        <taxon>Fungi</taxon>
        <taxon>Dikarya</taxon>
        <taxon>Ascomycota</taxon>
        <taxon>Pezizomycotina</taxon>
        <taxon>Eurotiomycetes</taxon>
        <taxon>Eurotiomycetidae</taxon>
        <taxon>Eurotiales</taxon>
        <taxon>Aspergillaceae</taxon>
        <taxon>Penicillium</taxon>
    </lineage>
</organism>
<dbReference type="OrthoDB" id="2590365at2759"/>
<reference evidence="1" key="1">
    <citation type="submission" date="2022-11" db="EMBL/GenBank/DDBJ databases">
        <authorList>
            <person name="Petersen C."/>
        </authorList>
    </citation>
    <scope>NUCLEOTIDE SEQUENCE</scope>
    <source>
        <strain evidence="1">IBT 30069</strain>
    </source>
</reference>
<dbReference type="EMBL" id="JAPQKH010000001">
    <property type="protein sequence ID" value="KAJ5115779.1"/>
    <property type="molecule type" value="Genomic_DNA"/>
</dbReference>
<dbReference type="Proteomes" id="UP001149165">
    <property type="component" value="Unassembled WGS sequence"/>
</dbReference>
<proteinExistence type="predicted"/>
<evidence type="ECO:0000313" key="1">
    <source>
        <dbReference type="EMBL" id="KAJ5115779.1"/>
    </source>
</evidence>
<accession>A0A9W9GBK0</accession>
<sequence>MTKGLKSLLTPWTSQFTNLQQELANVSTIFDNLDKATSQIQDQLKDLDRDIGADVSQQTMETLDKFNKKVSDLLSFQKELAQFKLTAGQITATINQMTDLVNTVIDAASAPMTVDALIQMAMRGDLKDIADIVKLLKVATDLPDLIRQLQSSLPSVADFITNFGQKSQQIRDALAEILAQDISGLEAKAKARVSSIQALFQGQVVSVVDKISATFSTASKLLTTLPIGRGGVSVDIKVASYQRWSFISMDMPCLRTDHLKFRLGGFTRSVPYPEFYRCPYSEKIPWPNHHIPYIAIKFT</sequence>